<dbReference type="eggNOG" id="KOG1430">
    <property type="taxonomic scope" value="Eukaryota"/>
</dbReference>
<dbReference type="FunFam" id="3.40.50.720:FF:000495">
    <property type="entry name" value="3 hydroxysteroid dehydrogenase, putative"/>
    <property type="match status" value="1"/>
</dbReference>
<dbReference type="GO" id="GO:0016616">
    <property type="term" value="F:oxidoreductase activity, acting on the CH-OH group of donors, NAD or NADP as acceptor"/>
    <property type="evidence" value="ECO:0007669"/>
    <property type="project" value="InterPro"/>
</dbReference>
<dbReference type="SUPFAM" id="SSF51735">
    <property type="entry name" value="NAD(P)-binding Rossmann-fold domains"/>
    <property type="match status" value="1"/>
</dbReference>
<dbReference type="GO" id="GO:0006694">
    <property type="term" value="P:steroid biosynthetic process"/>
    <property type="evidence" value="ECO:0007669"/>
    <property type="project" value="InterPro"/>
</dbReference>
<dbReference type="Pfam" id="PF01073">
    <property type="entry name" value="3Beta_HSD"/>
    <property type="match status" value="1"/>
</dbReference>
<dbReference type="Proteomes" id="UP000007875">
    <property type="component" value="Unassembled WGS sequence"/>
</dbReference>
<dbReference type="HOGENOM" id="CLU_007383_6_3_1"/>
<feature type="transmembrane region" description="Helical" evidence="3">
    <location>
        <begin position="291"/>
        <end position="312"/>
    </location>
</feature>
<dbReference type="Ensembl" id="ENSCSAVT00000016363.1">
    <property type="protein sequence ID" value="ENSCSAVP00000016182.1"/>
    <property type="gene ID" value="ENSCSAVG00000009515.1"/>
</dbReference>
<dbReference type="OMA" id="RMLLINR"/>
<dbReference type="InterPro" id="IPR050177">
    <property type="entry name" value="Lipid_A_modif_metabolic_enz"/>
</dbReference>
<dbReference type="PANTHER" id="PTHR43245">
    <property type="entry name" value="BIFUNCTIONAL POLYMYXIN RESISTANCE PROTEIN ARNA"/>
    <property type="match status" value="1"/>
</dbReference>
<keyword evidence="3" id="KW-0812">Transmembrane</keyword>
<dbReference type="InterPro" id="IPR002225">
    <property type="entry name" value="3Beta_OHSteriod_DH/Estase"/>
</dbReference>
<comment type="similarity">
    <text evidence="1 3">Belongs to the 3-beta-HSD family.</text>
</comment>
<dbReference type="FunCoup" id="H2ZF16">
    <property type="interactions" value="4"/>
</dbReference>
<name>H2ZF16_CIOSA</name>
<dbReference type="InterPro" id="IPR036291">
    <property type="entry name" value="NAD(P)-bd_dom_sf"/>
</dbReference>
<organism evidence="5 6">
    <name type="scientific">Ciona savignyi</name>
    <name type="common">Pacific transparent sea squirt</name>
    <dbReference type="NCBI Taxonomy" id="51511"/>
    <lineage>
        <taxon>Eukaryota</taxon>
        <taxon>Metazoa</taxon>
        <taxon>Chordata</taxon>
        <taxon>Tunicata</taxon>
        <taxon>Ascidiacea</taxon>
        <taxon>Phlebobranchia</taxon>
        <taxon>Cionidae</taxon>
        <taxon>Ciona</taxon>
    </lineage>
</organism>
<dbReference type="STRING" id="51511.ENSCSAVP00000016182"/>
<protein>
    <recommendedName>
        <fullName evidence="4">3-beta hydroxysteroid dehydrogenase/isomerase domain-containing protein</fullName>
    </recommendedName>
</protein>
<evidence type="ECO:0000313" key="5">
    <source>
        <dbReference type="Ensembl" id="ENSCSAVP00000016182.1"/>
    </source>
</evidence>
<feature type="domain" description="3-beta hydroxysteroid dehydrogenase/isomerase" evidence="4">
    <location>
        <begin position="6"/>
        <end position="283"/>
    </location>
</feature>
<dbReference type="AlphaFoldDB" id="H2ZF16"/>
<keyword evidence="3" id="KW-0472">Membrane</keyword>
<sequence length="378" mass="42485">MEKTYLITGAGGRVGSRLVRVLCKNNIDYVKKLKLVDIRFNEAIKADQAKWCETAGIKAEWIEGDITDYQAMTSAMTSVTVVLHLAALIDYTGQIPNSKLWKINVEGTENILKCCLDKNVRYCLCTSSIEAVGPNYDMDPYLDCNENTPYKHNPAMYYAATKHEAEIRALRANGMEMANGKRLVTCALRPGGVYGDNDVTLGMMVQRTGPSKLLKSFSEPSAVQERMFVGNVAWAHLLAAKIMQETPEVVGGNAYFIGDETPKLSYTRLNLKFCEHLGYTLAKPDPYVPRWVFYLIACIYAFTCKLLSWFGIHKPALLTPAAVRVVCTPFTTSYAKFKKDFGYEPLYSWEEALQSTKRDVEMIVEKEGLTVNRKTHRA</sequence>
<accession>H2ZF16</accession>
<keyword evidence="2 3" id="KW-0560">Oxidoreductase</keyword>
<evidence type="ECO:0000256" key="1">
    <source>
        <dbReference type="ARBA" id="ARBA00009219"/>
    </source>
</evidence>
<evidence type="ECO:0000313" key="6">
    <source>
        <dbReference type="Proteomes" id="UP000007875"/>
    </source>
</evidence>
<reference evidence="5" key="3">
    <citation type="submission" date="2025-09" db="UniProtKB">
        <authorList>
            <consortium name="Ensembl"/>
        </authorList>
    </citation>
    <scope>IDENTIFICATION</scope>
</reference>
<keyword evidence="3" id="KW-1133">Transmembrane helix</keyword>
<reference evidence="5" key="2">
    <citation type="submission" date="2025-08" db="UniProtKB">
        <authorList>
            <consortium name="Ensembl"/>
        </authorList>
    </citation>
    <scope>IDENTIFICATION</scope>
</reference>
<keyword evidence="6" id="KW-1185">Reference proteome</keyword>
<evidence type="ECO:0000259" key="4">
    <source>
        <dbReference type="Pfam" id="PF01073"/>
    </source>
</evidence>
<proteinExistence type="inferred from homology"/>
<dbReference type="Gene3D" id="3.40.50.720">
    <property type="entry name" value="NAD(P)-binding Rossmann-like Domain"/>
    <property type="match status" value="1"/>
</dbReference>
<evidence type="ECO:0000256" key="3">
    <source>
        <dbReference type="RuleBase" id="RU004475"/>
    </source>
</evidence>
<dbReference type="GeneTree" id="ENSGT00940000170489"/>
<reference evidence="6" key="1">
    <citation type="submission" date="2003-08" db="EMBL/GenBank/DDBJ databases">
        <authorList>
            <person name="Birren B."/>
            <person name="Nusbaum C."/>
            <person name="Abebe A."/>
            <person name="Abouelleil A."/>
            <person name="Adekoya E."/>
            <person name="Ait-zahra M."/>
            <person name="Allen N."/>
            <person name="Allen T."/>
            <person name="An P."/>
            <person name="Anderson M."/>
            <person name="Anderson S."/>
            <person name="Arachchi H."/>
            <person name="Armbruster J."/>
            <person name="Bachantsang P."/>
            <person name="Baldwin J."/>
            <person name="Barry A."/>
            <person name="Bayul T."/>
            <person name="Blitshsteyn B."/>
            <person name="Bloom T."/>
            <person name="Blye J."/>
            <person name="Boguslavskiy L."/>
            <person name="Borowsky M."/>
            <person name="Boukhgalter B."/>
            <person name="Brunache A."/>
            <person name="Butler J."/>
            <person name="Calixte N."/>
            <person name="Calvo S."/>
            <person name="Camarata J."/>
            <person name="Campo K."/>
            <person name="Chang J."/>
            <person name="Cheshatsang Y."/>
            <person name="Citroen M."/>
            <person name="Collymore A."/>
            <person name="Considine T."/>
            <person name="Cook A."/>
            <person name="Cooke P."/>
            <person name="Corum B."/>
            <person name="Cuomo C."/>
            <person name="David R."/>
            <person name="Dawoe T."/>
            <person name="Degray S."/>
            <person name="Dodge S."/>
            <person name="Dooley K."/>
            <person name="Dorje P."/>
            <person name="Dorjee K."/>
            <person name="Dorris L."/>
            <person name="Duffey N."/>
            <person name="Dupes A."/>
            <person name="Elkins T."/>
            <person name="Engels R."/>
            <person name="Erickson J."/>
            <person name="Farina A."/>
            <person name="Faro S."/>
            <person name="Ferreira P."/>
            <person name="Fischer H."/>
            <person name="Fitzgerald M."/>
            <person name="Foley K."/>
            <person name="Gage D."/>
            <person name="Galagan J."/>
            <person name="Gearin G."/>
            <person name="Gnerre S."/>
            <person name="Gnirke A."/>
            <person name="Goyette A."/>
            <person name="Graham J."/>
            <person name="Grandbois E."/>
            <person name="Gyaltsen K."/>
            <person name="Hafez N."/>
            <person name="Hagopian D."/>
            <person name="Hagos B."/>
            <person name="Hall J."/>
            <person name="Hatcher B."/>
            <person name="Heller A."/>
            <person name="Higgins H."/>
            <person name="Honan T."/>
            <person name="Horn A."/>
            <person name="Houde N."/>
            <person name="Hughes L."/>
            <person name="Hulme W."/>
            <person name="Husby E."/>
            <person name="Iliev I."/>
            <person name="Jaffe D."/>
            <person name="Jones C."/>
            <person name="Kamal M."/>
            <person name="Kamat A."/>
            <person name="Kamvysselis M."/>
            <person name="Karlsson E."/>
            <person name="Kells C."/>
            <person name="Kieu A."/>
            <person name="Kisner P."/>
            <person name="Kodira C."/>
            <person name="Kulbokas E."/>
            <person name="Labutti K."/>
            <person name="Lama D."/>
            <person name="Landers T."/>
            <person name="Leger J."/>
            <person name="Levine S."/>
            <person name="Lewis D."/>
            <person name="Lewis T."/>
            <person name="Lindblad-toh K."/>
            <person name="Liu X."/>
            <person name="Lokyitsang T."/>
            <person name="Lokyitsang Y."/>
            <person name="Lucien O."/>
            <person name="Lui A."/>
            <person name="Ma L.J."/>
            <person name="Mabbitt R."/>
            <person name="Macdonald J."/>
            <person name="Maclean C."/>
            <person name="Major J."/>
            <person name="Manning J."/>
            <person name="Marabella R."/>
            <person name="Maru K."/>
            <person name="Matthews C."/>
            <person name="Mauceli E."/>
            <person name="Mccarthy M."/>
            <person name="Mcdonough S."/>
            <person name="Mcghee T."/>
            <person name="Meldrim J."/>
            <person name="Meneus L."/>
            <person name="Mesirov J."/>
            <person name="Mihalev A."/>
            <person name="Mihova T."/>
            <person name="Mikkelsen T."/>
            <person name="Mlenga V."/>
            <person name="Moru K."/>
            <person name="Mozes J."/>
            <person name="Mulrain L."/>
            <person name="Munson G."/>
            <person name="Naylor J."/>
            <person name="Newes C."/>
            <person name="Nguyen C."/>
            <person name="Nguyen N."/>
            <person name="Nguyen T."/>
            <person name="Nicol R."/>
            <person name="Nielsen C."/>
            <person name="Nizzari M."/>
            <person name="Norbu C."/>
            <person name="Norbu N."/>
            <person name="O'donnell P."/>
            <person name="Okoawo O."/>
            <person name="O'leary S."/>
            <person name="Omotosho B."/>
            <person name="O'neill K."/>
            <person name="Osman S."/>
            <person name="Parker S."/>
            <person name="Perrin D."/>
            <person name="Phunkhang P."/>
            <person name="Piqani B."/>
            <person name="Purcell S."/>
            <person name="Rachupka T."/>
            <person name="Ramasamy U."/>
            <person name="Rameau R."/>
            <person name="Ray V."/>
            <person name="Raymond C."/>
            <person name="Retta R."/>
            <person name="Richardson S."/>
            <person name="Rise C."/>
            <person name="Rodriguez J."/>
            <person name="Rogers J."/>
            <person name="Rogov P."/>
            <person name="Rutman M."/>
            <person name="Schupbach R."/>
            <person name="Seaman C."/>
            <person name="Settipalli S."/>
            <person name="Sharpe T."/>
            <person name="Sheridan J."/>
            <person name="Sherpa N."/>
            <person name="Shi J."/>
            <person name="Smirnov S."/>
            <person name="Smith C."/>
            <person name="Sougnez C."/>
            <person name="Spencer B."/>
            <person name="Stalker J."/>
            <person name="Stange-thomann N."/>
            <person name="Stavropoulos S."/>
            <person name="Stetson K."/>
            <person name="Stone C."/>
            <person name="Stone S."/>
            <person name="Stubbs M."/>
            <person name="Talamas J."/>
            <person name="Tchuinga P."/>
            <person name="Tenzing P."/>
            <person name="Tesfaye S."/>
            <person name="Theodore J."/>
            <person name="Thoulutsang Y."/>
            <person name="Topham K."/>
            <person name="Towey S."/>
            <person name="Tsamla T."/>
            <person name="Tsomo N."/>
            <person name="Vallee D."/>
            <person name="Vassiliev H."/>
            <person name="Venkataraman V."/>
            <person name="Vinson J."/>
            <person name="Vo A."/>
            <person name="Wade C."/>
            <person name="Wang S."/>
            <person name="Wangchuk T."/>
            <person name="Wangdi T."/>
            <person name="Whittaker C."/>
            <person name="Wilkinson J."/>
            <person name="Wu Y."/>
            <person name="Wyman D."/>
            <person name="Yadav S."/>
            <person name="Yang S."/>
            <person name="Yang X."/>
            <person name="Yeager S."/>
            <person name="Yee E."/>
            <person name="Young G."/>
            <person name="Zainoun J."/>
            <person name="Zembeck L."/>
            <person name="Zimmer A."/>
            <person name="Zody M."/>
            <person name="Lander E."/>
        </authorList>
    </citation>
    <scope>NUCLEOTIDE SEQUENCE [LARGE SCALE GENOMIC DNA]</scope>
</reference>
<evidence type="ECO:0000256" key="2">
    <source>
        <dbReference type="ARBA" id="ARBA00023002"/>
    </source>
</evidence>
<dbReference type="PANTHER" id="PTHR43245:SF51">
    <property type="entry name" value="SHORT CHAIN DEHYDROGENASE_REDUCTASE FAMILY 42E, MEMBER 2"/>
    <property type="match status" value="1"/>
</dbReference>
<dbReference type="InParanoid" id="H2ZF16"/>